<dbReference type="AlphaFoldDB" id="A0AAV7NPU0"/>
<feature type="compositionally biased region" description="Basic residues" evidence="1">
    <location>
        <begin position="17"/>
        <end position="29"/>
    </location>
</feature>
<sequence length="155" mass="16968">MIRAAAGSSQRYSAHQPTHHQLRQPRAPRRTQLAWKHQARRPLQPMRQSRSKVGPPGQPLAPHSQLPHWLGSSAPVTKEEQLPTANFVAGNKSATQSLPMSIRPAPHQISKPGWAHLLEHPGRRCAAARAAQPTIALVPSSYRPPPGHWAPTPGL</sequence>
<feature type="compositionally biased region" description="Polar residues" evidence="1">
    <location>
        <begin position="7"/>
        <end position="16"/>
    </location>
</feature>
<reference evidence="2" key="1">
    <citation type="journal article" date="2022" name="bioRxiv">
        <title>Sequencing and chromosome-scale assembly of the giantPleurodeles waltlgenome.</title>
        <authorList>
            <person name="Brown T."/>
            <person name="Elewa A."/>
            <person name="Iarovenko S."/>
            <person name="Subramanian E."/>
            <person name="Araus A.J."/>
            <person name="Petzold A."/>
            <person name="Susuki M."/>
            <person name="Suzuki K.-i.T."/>
            <person name="Hayashi T."/>
            <person name="Toyoda A."/>
            <person name="Oliveira C."/>
            <person name="Osipova E."/>
            <person name="Leigh N.D."/>
            <person name="Simon A."/>
            <person name="Yun M.H."/>
        </authorList>
    </citation>
    <scope>NUCLEOTIDE SEQUENCE</scope>
    <source>
        <strain evidence="2">20211129_DDA</strain>
        <tissue evidence="2">Liver</tissue>
    </source>
</reference>
<evidence type="ECO:0000313" key="2">
    <source>
        <dbReference type="EMBL" id="KAJ1117916.1"/>
    </source>
</evidence>
<dbReference type="Proteomes" id="UP001066276">
    <property type="component" value="Chromosome 8"/>
</dbReference>
<organism evidence="2 3">
    <name type="scientific">Pleurodeles waltl</name>
    <name type="common">Iberian ribbed newt</name>
    <dbReference type="NCBI Taxonomy" id="8319"/>
    <lineage>
        <taxon>Eukaryota</taxon>
        <taxon>Metazoa</taxon>
        <taxon>Chordata</taxon>
        <taxon>Craniata</taxon>
        <taxon>Vertebrata</taxon>
        <taxon>Euteleostomi</taxon>
        <taxon>Amphibia</taxon>
        <taxon>Batrachia</taxon>
        <taxon>Caudata</taxon>
        <taxon>Salamandroidea</taxon>
        <taxon>Salamandridae</taxon>
        <taxon>Pleurodelinae</taxon>
        <taxon>Pleurodeles</taxon>
    </lineage>
</organism>
<name>A0AAV7NPU0_PLEWA</name>
<evidence type="ECO:0000313" key="3">
    <source>
        <dbReference type="Proteomes" id="UP001066276"/>
    </source>
</evidence>
<keyword evidence="3" id="KW-1185">Reference proteome</keyword>
<gene>
    <name evidence="2" type="ORF">NDU88_006112</name>
</gene>
<dbReference type="EMBL" id="JANPWB010000012">
    <property type="protein sequence ID" value="KAJ1117916.1"/>
    <property type="molecule type" value="Genomic_DNA"/>
</dbReference>
<proteinExistence type="predicted"/>
<comment type="caution">
    <text evidence="2">The sequence shown here is derived from an EMBL/GenBank/DDBJ whole genome shotgun (WGS) entry which is preliminary data.</text>
</comment>
<accession>A0AAV7NPU0</accession>
<protein>
    <submittedName>
        <fullName evidence="2">Uncharacterized protein</fullName>
    </submittedName>
</protein>
<feature type="region of interest" description="Disordered" evidence="1">
    <location>
        <begin position="1"/>
        <end position="91"/>
    </location>
</feature>
<evidence type="ECO:0000256" key="1">
    <source>
        <dbReference type="SAM" id="MobiDB-lite"/>
    </source>
</evidence>